<dbReference type="PANTHER" id="PTHR22760:SF4">
    <property type="entry name" value="GPI MANNOSYLTRANSFERASE 3"/>
    <property type="match status" value="1"/>
</dbReference>
<dbReference type="Proteomes" id="UP000076842">
    <property type="component" value="Unassembled WGS sequence"/>
</dbReference>
<accession>A0A165G9R9</accession>
<evidence type="ECO:0000313" key="12">
    <source>
        <dbReference type="EMBL" id="KZT57787.1"/>
    </source>
</evidence>
<evidence type="ECO:0000256" key="9">
    <source>
        <dbReference type="ARBA" id="ARBA00024708"/>
    </source>
</evidence>
<feature type="signal peptide" evidence="11">
    <location>
        <begin position="1"/>
        <end position="24"/>
    </location>
</feature>
<comment type="function">
    <text evidence="9">Mannosyltransferase involved in glycosylphosphatidylinositol-anchor biosynthesis. Transfers the third mannose to Man2-GlcN-acyl-PI during GPI precursor assembly.</text>
</comment>
<dbReference type="FunCoup" id="A0A165G9R9">
    <property type="interactions" value="517"/>
</dbReference>
<keyword evidence="13" id="KW-1185">Reference proteome</keyword>
<keyword evidence="11" id="KW-0732">Signal</keyword>
<evidence type="ECO:0000256" key="1">
    <source>
        <dbReference type="ARBA" id="ARBA00004477"/>
    </source>
</evidence>
<feature type="transmembrane region" description="Helical" evidence="10">
    <location>
        <begin position="173"/>
        <end position="203"/>
    </location>
</feature>
<comment type="similarity">
    <text evidence="2">Belongs to the glycosyltransferase 22 family. PIGB subfamily.</text>
</comment>
<comment type="caution">
    <text evidence="10">Lacks conserved residue(s) required for the propagation of feature annotation.</text>
</comment>
<gene>
    <name evidence="12" type="ORF">CALCODRAFT_523903</name>
</gene>
<evidence type="ECO:0000256" key="10">
    <source>
        <dbReference type="RuleBase" id="RU363075"/>
    </source>
</evidence>
<evidence type="ECO:0000313" key="13">
    <source>
        <dbReference type="Proteomes" id="UP000076842"/>
    </source>
</evidence>
<dbReference type="STRING" id="1353952.A0A165G9R9"/>
<dbReference type="OrthoDB" id="416834at2759"/>
<dbReference type="Pfam" id="PF03901">
    <property type="entry name" value="Glyco_transf_22"/>
    <property type="match status" value="1"/>
</dbReference>
<dbReference type="InterPro" id="IPR005599">
    <property type="entry name" value="GPI_mannosylTrfase"/>
</dbReference>
<keyword evidence="3 10" id="KW-0328">Glycosyltransferase</keyword>
<dbReference type="InParanoid" id="A0A165G9R9"/>
<protein>
    <recommendedName>
        <fullName evidence="10">Mannosyltransferase</fullName>
        <ecNumber evidence="10">2.4.1.-</ecNumber>
    </recommendedName>
</protein>
<evidence type="ECO:0000256" key="8">
    <source>
        <dbReference type="ARBA" id="ARBA00023136"/>
    </source>
</evidence>
<reference evidence="12 13" key="1">
    <citation type="journal article" date="2016" name="Mol. Biol. Evol.">
        <title>Comparative Genomics of Early-Diverging Mushroom-Forming Fungi Provides Insights into the Origins of Lignocellulose Decay Capabilities.</title>
        <authorList>
            <person name="Nagy L.G."/>
            <person name="Riley R."/>
            <person name="Tritt A."/>
            <person name="Adam C."/>
            <person name="Daum C."/>
            <person name="Floudas D."/>
            <person name="Sun H."/>
            <person name="Yadav J.S."/>
            <person name="Pangilinan J."/>
            <person name="Larsson K.H."/>
            <person name="Matsuura K."/>
            <person name="Barry K."/>
            <person name="Labutti K."/>
            <person name="Kuo R."/>
            <person name="Ohm R.A."/>
            <person name="Bhattacharya S.S."/>
            <person name="Shirouzu T."/>
            <person name="Yoshinaga Y."/>
            <person name="Martin F.M."/>
            <person name="Grigoriev I.V."/>
            <person name="Hibbett D.S."/>
        </authorList>
    </citation>
    <scope>NUCLEOTIDE SEQUENCE [LARGE SCALE GENOMIC DNA]</scope>
    <source>
        <strain evidence="12 13">HHB12733</strain>
    </source>
</reference>
<dbReference type="PANTHER" id="PTHR22760">
    <property type="entry name" value="GLYCOSYLTRANSFERASE"/>
    <property type="match status" value="1"/>
</dbReference>
<keyword evidence="5 10" id="KW-0812">Transmembrane</keyword>
<evidence type="ECO:0000256" key="5">
    <source>
        <dbReference type="ARBA" id="ARBA00022692"/>
    </source>
</evidence>
<dbReference type="EC" id="2.4.1.-" evidence="10"/>
<feature type="transmembrane region" description="Helical" evidence="10">
    <location>
        <begin position="215"/>
        <end position="238"/>
    </location>
</feature>
<evidence type="ECO:0000256" key="2">
    <source>
        <dbReference type="ARBA" id="ARBA00006065"/>
    </source>
</evidence>
<keyword evidence="6 10" id="KW-0256">Endoplasmic reticulum</keyword>
<dbReference type="GO" id="GO:0000026">
    <property type="term" value="F:alpha-1,2-mannosyltransferase activity"/>
    <property type="evidence" value="ECO:0007669"/>
    <property type="project" value="TreeGrafter"/>
</dbReference>
<dbReference type="EMBL" id="KV423959">
    <property type="protein sequence ID" value="KZT57787.1"/>
    <property type="molecule type" value="Genomic_DNA"/>
</dbReference>
<sequence length="533" mass="59743">MSASLAKRCPFLLSLAVRISLALATCTFFQPDEYFQSLEPAHHAVFGFGALTWEWTIRPPLRSFAYPALFVPVYWLLKVTHLDTTQLLIILPKLLQGVIAAFADYYTYKLAVRLYGPRYGNAALFLSLTSFFNILSLTRTLSNSTETSLAAAALYYWPSLTADDHLLLARSRFRLALCLAGLAVAIRPTSAIMWAWMFALTCFDTIRGRRSTFPILIDTATIGSAAVVLVIGVDSFYYGEPTFTPFTFLRQNFFSASPISNFYGQNPWHFYATQALPLLLNTASPFAAYTAWITVTRNGQSESASRRICSLVGWTTGVYSLAGHKEWRFLHPLLPVLLLLATKSVVDAHGRIAKKNRPHGSPNISSNSLGIAPRHLILLLTSLPLGLYVLQIHGRAQISVMHHLRSLDNTDLHSVGFLMPCHSTPWQSYLHRDELEIWALGCEPPIGQRFPIQVDATFPPSPMPGSPPGMPLIQNWTHTWPSHLVFFGALIEDHSIREALTKKGYGEVWSAFNGWEEDARRRSGVKVWQWMAR</sequence>
<organism evidence="12 13">
    <name type="scientific">Calocera cornea HHB12733</name>
    <dbReference type="NCBI Taxonomy" id="1353952"/>
    <lineage>
        <taxon>Eukaryota</taxon>
        <taxon>Fungi</taxon>
        <taxon>Dikarya</taxon>
        <taxon>Basidiomycota</taxon>
        <taxon>Agaricomycotina</taxon>
        <taxon>Dacrymycetes</taxon>
        <taxon>Dacrymycetales</taxon>
        <taxon>Dacrymycetaceae</taxon>
        <taxon>Calocera</taxon>
    </lineage>
</organism>
<evidence type="ECO:0000256" key="11">
    <source>
        <dbReference type="SAM" id="SignalP"/>
    </source>
</evidence>
<dbReference type="AlphaFoldDB" id="A0A165G9R9"/>
<dbReference type="GO" id="GO:0006506">
    <property type="term" value="P:GPI anchor biosynthetic process"/>
    <property type="evidence" value="ECO:0007669"/>
    <property type="project" value="TreeGrafter"/>
</dbReference>
<evidence type="ECO:0000256" key="6">
    <source>
        <dbReference type="ARBA" id="ARBA00022824"/>
    </source>
</evidence>
<keyword evidence="8 10" id="KW-0472">Membrane</keyword>
<evidence type="ECO:0000256" key="4">
    <source>
        <dbReference type="ARBA" id="ARBA00022679"/>
    </source>
</evidence>
<keyword evidence="7 10" id="KW-1133">Transmembrane helix</keyword>
<dbReference type="GO" id="GO:0005789">
    <property type="term" value="C:endoplasmic reticulum membrane"/>
    <property type="evidence" value="ECO:0007669"/>
    <property type="project" value="UniProtKB-SubCell"/>
</dbReference>
<proteinExistence type="inferred from homology"/>
<comment type="subcellular location">
    <subcellularLocation>
        <location evidence="1 10">Endoplasmic reticulum membrane</location>
        <topology evidence="1 10">Multi-pass membrane protein</topology>
    </subcellularLocation>
</comment>
<name>A0A165G9R9_9BASI</name>
<evidence type="ECO:0000256" key="7">
    <source>
        <dbReference type="ARBA" id="ARBA00022989"/>
    </source>
</evidence>
<keyword evidence="4 12" id="KW-0808">Transferase</keyword>
<feature type="chain" id="PRO_5007858040" description="Mannosyltransferase" evidence="11">
    <location>
        <begin position="25"/>
        <end position="533"/>
    </location>
</feature>
<evidence type="ECO:0000256" key="3">
    <source>
        <dbReference type="ARBA" id="ARBA00022676"/>
    </source>
</evidence>